<name>A0A412GV12_9BACT</name>
<sequence>MNFGCFLYEVTETFVQFFRKYHDVFAKTSLRYKKHVFYRFSALSITVFGVESESVKGMFFRSLFSFVFRFSLRKEISFGH</sequence>
<keyword evidence="2" id="KW-1185">Reference proteome</keyword>
<dbReference type="EMBL" id="QRUU01000010">
    <property type="protein sequence ID" value="RGR98708.1"/>
    <property type="molecule type" value="Genomic_DNA"/>
</dbReference>
<protein>
    <submittedName>
        <fullName evidence="1">Uncharacterized protein</fullName>
    </submittedName>
</protein>
<proteinExistence type="predicted"/>
<evidence type="ECO:0000313" key="1">
    <source>
        <dbReference type="EMBL" id="RGR98708.1"/>
    </source>
</evidence>
<gene>
    <name evidence="1" type="ORF">DWY20_03825</name>
</gene>
<dbReference type="Proteomes" id="UP000285864">
    <property type="component" value="Unassembled WGS sequence"/>
</dbReference>
<comment type="caution">
    <text evidence="1">The sequence shown here is derived from an EMBL/GenBank/DDBJ whole genome shotgun (WGS) entry which is preliminary data.</text>
</comment>
<reference evidence="1 2" key="1">
    <citation type="submission" date="2018-08" db="EMBL/GenBank/DDBJ databases">
        <title>A genome reference for cultivated species of the human gut microbiota.</title>
        <authorList>
            <person name="Zou Y."/>
            <person name="Xue W."/>
            <person name="Luo G."/>
        </authorList>
    </citation>
    <scope>NUCLEOTIDE SEQUENCE [LARGE SCALE GENOMIC DNA]</scope>
    <source>
        <strain evidence="1 2">AF24-2</strain>
    </source>
</reference>
<dbReference type="AlphaFoldDB" id="A0A412GV12"/>
<organism evidence="1 2">
    <name type="scientific">Phocaeicola coprocola</name>
    <dbReference type="NCBI Taxonomy" id="310298"/>
    <lineage>
        <taxon>Bacteria</taxon>
        <taxon>Pseudomonadati</taxon>
        <taxon>Bacteroidota</taxon>
        <taxon>Bacteroidia</taxon>
        <taxon>Bacteroidales</taxon>
        <taxon>Bacteroidaceae</taxon>
        <taxon>Phocaeicola</taxon>
    </lineage>
</organism>
<evidence type="ECO:0000313" key="2">
    <source>
        <dbReference type="Proteomes" id="UP000285864"/>
    </source>
</evidence>
<accession>A0A412GV12</accession>